<feature type="domain" description="IrrE N-terminal-like" evidence="1">
    <location>
        <begin position="30"/>
        <end position="121"/>
    </location>
</feature>
<dbReference type="Proteomes" id="UP000579281">
    <property type="component" value="Unassembled WGS sequence"/>
</dbReference>
<gene>
    <name evidence="2" type="ORF">HNQ80_003667</name>
</gene>
<proteinExistence type="predicted"/>
<name>A0A841KV21_9FIRM</name>
<reference evidence="2 3" key="1">
    <citation type="submission" date="2020-08" db="EMBL/GenBank/DDBJ databases">
        <title>Genomic Encyclopedia of Type Strains, Phase IV (KMG-IV): sequencing the most valuable type-strain genomes for metagenomic binning, comparative biology and taxonomic classification.</title>
        <authorList>
            <person name="Goeker M."/>
        </authorList>
    </citation>
    <scope>NUCLEOTIDE SEQUENCE [LARGE SCALE GENOMIC DNA]</scope>
    <source>
        <strain evidence="2 3">DSM 103526</strain>
    </source>
</reference>
<accession>A0A841KV21</accession>
<dbReference type="Pfam" id="PF06114">
    <property type="entry name" value="Peptidase_M78"/>
    <property type="match status" value="1"/>
</dbReference>
<evidence type="ECO:0000313" key="2">
    <source>
        <dbReference type="EMBL" id="MBB6217544.1"/>
    </source>
</evidence>
<dbReference type="RefSeq" id="WP_184312043.1">
    <property type="nucleotide sequence ID" value="NZ_JACHEN010000025.1"/>
</dbReference>
<keyword evidence="3" id="KW-1185">Reference proteome</keyword>
<organism evidence="2 3">
    <name type="scientific">Anaerosolibacter carboniphilus</name>
    <dbReference type="NCBI Taxonomy" id="1417629"/>
    <lineage>
        <taxon>Bacteria</taxon>
        <taxon>Bacillati</taxon>
        <taxon>Bacillota</taxon>
        <taxon>Clostridia</taxon>
        <taxon>Peptostreptococcales</taxon>
        <taxon>Thermotaleaceae</taxon>
        <taxon>Anaerosolibacter</taxon>
    </lineage>
</organism>
<protein>
    <recommendedName>
        <fullName evidence="1">IrrE N-terminal-like domain-containing protein</fullName>
    </recommendedName>
</protein>
<comment type="caution">
    <text evidence="2">The sequence shown here is derived from an EMBL/GenBank/DDBJ whole genome shotgun (WGS) entry which is preliminary data.</text>
</comment>
<evidence type="ECO:0000259" key="1">
    <source>
        <dbReference type="Pfam" id="PF06114"/>
    </source>
</evidence>
<dbReference type="EMBL" id="JACHEN010000025">
    <property type="protein sequence ID" value="MBB6217544.1"/>
    <property type="molecule type" value="Genomic_DNA"/>
</dbReference>
<evidence type="ECO:0000313" key="3">
    <source>
        <dbReference type="Proteomes" id="UP000579281"/>
    </source>
</evidence>
<sequence length="152" mass="17770">MRYEQLLISSEPNIKIKEKNLEYGFKGIYRNGKIFIDKKIPTASEKTCILAEELGHHYTTVGNIIDQSKIENRKQELKARRWAVKRLIRVEDFINAFDAGIKNRAELADFLEVTEEFIELAIKHFQGIYGVSHTIGNYTIFFSPLWVYKNIE</sequence>
<dbReference type="InterPro" id="IPR010359">
    <property type="entry name" value="IrrE_HExxH"/>
</dbReference>
<dbReference type="AlphaFoldDB" id="A0A841KV21"/>